<dbReference type="EMBL" id="LN871598">
    <property type="protein sequence ID" value="CTQ41184.1"/>
    <property type="molecule type" value="Genomic_DNA"/>
</dbReference>
<dbReference type="RefSeq" id="XP_012649195.1">
    <property type="nucleotide sequence ID" value="XM_012793741.1"/>
</dbReference>
<evidence type="ECO:0000313" key="2">
    <source>
        <dbReference type="Proteomes" id="UP000002899"/>
    </source>
</evidence>
<dbReference type="VEuPathDB" id="PiroplasmaDB:BMR1_03g02920"/>
<proteinExistence type="predicted"/>
<dbReference type="KEGG" id="bmic:BMR1_03g02920"/>
<dbReference type="AlphaFoldDB" id="A0A0K3AN83"/>
<accession>A0A0K3AN83</accession>
<reference evidence="1 2" key="3">
    <citation type="journal article" date="2016" name="Sci. Rep.">
        <title>Genome-wide diversity and gene expression profiling of Babesia microti isolates identify polymorphic genes that mediate host-pathogen interactions.</title>
        <authorList>
            <person name="Silva J.C."/>
            <person name="Cornillot E."/>
            <person name="McCracken C."/>
            <person name="Usmani-Brown S."/>
            <person name="Dwivedi A."/>
            <person name="Ifeonu O.O."/>
            <person name="Crabtree J."/>
            <person name="Gotia H.T."/>
            <person name="Virji A.Z."/>
            <person name="Reynes C."/>
            <person name="Colinge J."/>
            <person name="Kumar V."/>
            <person name="Lawres L."/>
            <person name="Pazzi J.E."/>
            <person name="Pablo J.V."/>
            <person name="Hung C."/>
            <person name="Brancato J."/>
            <person name="Kumari P."/>
            <person name="Orvis J."/>
            <person name="Tretina K."/>
            <person name="Chibucos M."/>
            <person name="Ott S."/>
            <person name="Sadzewicz L."/>
            <person name="Sengamalay N."/>
            <person name="Shetty A.C."/>
            <person name="Su Q."/>
            <person name="Tallon L."/>
            <person name="Fraser C.M."/>
            <person name="Frutos R."/>
            <person name="Molina D.M."/>
            <person name="Krause P.J."/>
            <person name="Ben Mamoun C."/>
        </authorList>
    </citation>
    <scope>NUCLEOTIDE SEQUENCE [LARGE SCALE GENOMIC DNA]</scope>
    <source>
        <strain evidence="1 2">RI</strain>
    </source>
</reference>
<sequence length="359" mass="40978">MRLKVPNLSPRYHPFNFETKCSATFHPSVLSFTLRNQISQLKSVFYNQWNLNKHPFTDLVKWIEHLATSAISLSHHLKHNGITTVLIGLVKSHFYPNHIWEPLVGNLALLLDRTPPKYQSLSLWAISVKLANSRIQKYNSHDYISGQLQVIDLDVYRNYFENLEKRIIDSASEYTGKDIATFSSAVNNICEHHLHETPFVDYLSGSFKLLVHNLIQNKHRLAFNECSAVLKASKILSHRPNSLIMHLVASMHLSLVTRGNIRIGDLQNAFEFLPSGRIRHSMGVDTPLSREIASLAILLCKEIDKFRICNKLAIIIAETIIRTRIRDEVPQTVCNIVETLAKVTNTERVTKALKELSTN</sequence>
<reference evidence="1 2" key="1">
    <citation type="journal article" date="2012" name="Nucleic Acids Res.">
        <title>Sequencing of the smallest Apicomplexan genome from the human pathogen Babesia microti.</title>
        <authorList>
            <person name="Cornillot E."/>
            <person name="Hadj-Kaddour K."/>
            <person name="Dassouli A."/>
            <person name="Noel B."/>
            <person name="Ranwez V."/>
            <person name="Vacherie B."/>
            <person name="Augagneur Y."/>
            <person name="Bres V."/>
            <person name="Duclos A."/>
            <person name="Randazzo S."/>
            <person name="Carcy B."/>
            <person name="Debierre-Grockiego F."/>
            <person name="Delbecq S."/>
            <person name="Moubri-Menage K."/>
            <person name="Shams-Eldin H."/>
            <person name="Usmani-Brown S."/>
            <person name="Bringaud F."/>
            <person name="Wincker P."/>
            <person name="Vivares C.P."/>
            <person name="Schwarz R.T."/>
            <person name="Schetters T.P."/>
            <person name="Krause P.J."/>
            <person name="Gorenflot A."/>
            <person name="Berry V."/>
            <person name="Barbe V."/>
            <person name="Ben Mamoun C."/>
        </authorList>
    </citation>
    <scope>NUCLEOTIDE SEQUENCE [LARGE SCALE GENOMIC DNA]</scope>
    <source>
        <strain evidence="1 2">RI</strain>
    </source>
</reference>
<dbReference type="Proteomes" id="UP000002899">
    <property type="component" value="Chromosome III"/>
</dbReference>
<keyword evidence="2" id="KW-1185">Reference proteome</keyword>
<dbReference type="GeneID" id="24425226"/>
<protein>
    <submittedName>
        <fullName evidence="1">Uncharacterized protein</fullName>
    </submittedName>
</protein>
<reference evidence="1 2" key="2">
    <citation type="journal article" date="2013" name="PLoS ONE">
        <title>Whole genome mapping and re-organization of the nuclear and mitochondrial genomes of Babesia microti isolates.</title>
        <authorList>
            <person name="Cornillot E."/>
            <person name="Dassouli A."/>
            <person name="Garg A."/>
            <person name="Pachikara N."/>
            <person name="Randazzo S."/>
            <person name="Depoix D."/>
            <person name="Carcy B."/>
            <person name="Delbecq S."/>
            <person name="Frutos R."/>
            <person name="Silva J.C."/>
            <person name="Sutton R."/>
            <person name="Krause P.J."/>
            <person name="Mamoun C.B."/>
        </authorList>
    </citation>
    <scope>NUCLEOTIDE SEQUENCE [LARGE SCALE GENOMIC DNA]</scope>
    <source>
        <strain evidence="1 2">RI</strain>
    </source>
</reference>
<name>A0A0K3AN83_BABMR</name>
<organism evidence="1 2">
    <name type="scientific">Babesia microti (strain RI)</name>
    <dbReference type="NCBI Taxonomy" id="1133968"/>
    <lineage>
        <taxon>Eukaryota</taxon>
        <taxon>Sar</taxon>
        <taxon>Alveolata</taxon>
        <taxon>Apicomplexa</taxon>
        <taxon>Aconoidasida</taxon>
        <taxon>Piroplasmida</taxon>
        <taxon>Babesiidae</taxon>
        <taxon>Babesia</taxon>
    </lineage>
</organism>
<evidence type="ECO:0000313" key="1">
    <source>
        <dbReference type="EMBL" id="CTQ41184.1"/>
    </source>
</evidence>